<dbReference type="OrthoDB" id="291007at2759"/>
<comment type="caution">
    <text evidence="10">Lacks conserved residue(s) required for the propagation of feature annotation.</text>
</comment>
<protein>
    <recommendedName>
        <fullName evidence="11">Metalloendopeptidase</fullName>
        <ecNumber evidence="11">3.4.24.-</ecNumber>
    </recommendedName>
</protein>
<evidence type="ECO:0000313" key="13">
    <source>
        <dbReference type="EMBL" id="VVC38249.1"/>
    </source>
</evidence>
<dbReference type="Pfam" id="PF01400">
    <property type="entry name" value="Astacin"/>
    <property type="match status" value="1"/>
</dbReference>
<accession>A0A5E4N793</accession>
<keyword evidence="4 10" id="KW-0378">Hydrolase</keyword>
<dbReference type="PANTHER" id="PTHR10127:SF780">
    <property type="entry name" value="METALLOENDOPEPTIDASE"/>
    <property type="match status" value="1"/>
</dbReference>
<evidence type="ECO:0000256" key="5">
    <source>
        <dbReference type="ARBA" id="ARBA00022833"/>
    </source>
</evidence>
<keyword evidence="3 11" id="KW-0732">Signal</keyword>
<feature type="signal peptide" evidence="11">
    <location>
        <begin position="1"/>
        <end position="20"/>
    </location>
</feature>
<dbReference type="EMBL" id="CABPRJ010001466">
    <property type="protein sequence ID" value="VVC38249.1"/>
    <property type="molecule type" value="Genomic_DNA"/>
</dbReference>
<keyword evidence="5 10" id="KW-0862">Zinc</keyword>
<organism evidence="13 14">
    <name type="scientific">Cinara cedri</name>
    <dbReference type="NCBI Taxonomy" id="506608"/>
    <lineage>
        <taxon>Eukaryota</taxon>
        <taxon>Metazoa</taxon>
        <taxon>Ecdysozoa</taxon>
        <taxon>Arthropoda</taxon>
        <taxon>Hexapoda</taxon>
        <taxon>Insecta</taxon>
        <taxon>Pterygota</taxon>
        <taxon>Neoptera</taxon>
        <taxon>Paraneoptera</taxon>
        <taxon>Hemiptera</taxon>
        <taxon>Sternorrhyncha</taxon>
        <taxon>Aphidomorpha</taxon>
        <taxon>Aphidoidea</taxon>
        <taxon>Aphididae</taxon>
        <taxon>Lachninae</taxon>
        <taxon>Cinara</taxon>
    </lineage>
</organism>
<gene>
    <name evidence="13" type="ORF">CINCED_3A001724</name>
</gene>
<keyword evidence="6 10" id="KW-0482">Metalloprotease</keyword>
<keyword evidence="1 10" id="KW-0645">Protease</keyword>
<evidence type="ECO:0000256" key="8">
    <source>
        <dbReference type="ARBA" id="ARBA00023157"/>
    </source>
</evidence>
<feature type="binding site" evidence="10">
    <location>
        <position position="196"/>
    </location>
    <ligand>
        <name>Zn(2+)</name>
        <dbReference type="ChEBI" id="CHEBI:29105"/>
        <note>catalytic</note>
    </ligand>
</feature>
<evidence type="ECO:0000256" key="7">
    <source>
        <dbReference type="ARBA" id="ARBA00023145"/>
    </source>
</evidence>
<feature type="chain" id="PRO_5023160198" description="Metalloendopeptidase" evidence="11">
    <location>
        <begin position="21"/>
        <end position="324"/>
    </location>
</feature>
<keyword evidence="2 10" id="KW-0479">Metal-binding</keyword>
<reference evidence="13 14" key="1">
    <citation type="submission" date="2019-08" db="EMBL/GenBank/DDBJ databases">
        <authorList>
            <person name="Alioto T."/>
            <person name="Alioto T."/>
            <person name="Gomez Garrido J."/>
        </authorList>
    </citation>
    <scope>NUCLEOTIDE SEQUENCE [LARGE SCALE GENOMIC DNA]</scope>
</reference>
<evidence type="ECO:0000256" key="6">
    <source>
        <dbReference type="ARBA" id="ARBA00023049"/>
    </source>
</evidence>
<evidence type="ECO:0000259" key="12">
    <source>
        <dbReference type="PROSITE" id="PS51864"/>
    </source>
</evidence>
<dbReference type="FunFam" id="3.40.390.10:FF:000015">
    <property type="entry name" value="Meprin A subunit"/>
    <property type="match status" value="1"/>
</dbReference>
<evidence type="ECO:0000256" key="2">
    <source>
        <dbReference type="ARBA" id="ARBA00022723"/>
    </source>
</evidence>
<evidence type="ECO:0000256" key="11">
    <source>
        <dbReference type="RuleBase" id="RU361183"/>
    </source>
</evidence>
<dbReference type="InterPro" id="IPR024079">
    <property type="entry name" value="MetalloPept_cat_dom_sf"/>
</dbReference>
<dbReference type="SUPFAM" id="SSF55486">
    <property type="entry name" value="Metalloproteases ('zincins'), catalytic domain"/>
    <property type="match status" value="1"/>
</dbReference>
<feature type="binding site" evidence="10">
    <location>
        <position position="192"/>
    </location>
    <ligand>
        <name>Zn(2+)</name>
        <dbReference type="ChEBI" id="CHEBI:29105"/>
        <note>catalytic</note>
    </ligand>
</feature>
<evidence type="ECO:0000256" key="4">
    <source>
        <dbReference type="ARBA" id="ARBA00022801"/>
    </source>
</evidence>
<dbReference type="Proteomes" id="UP000325440">
    <property type="component" value="Unassembled WGS sequence"/>
</dbReference>
<dbReference type="GO" id="GO:0006508">
    <property type="term" value="P:proteolysis"/>
    <property type="evidence" value="ECO:0007669"/>
    <property type="project" value="UniProtKB-KW"/>
</dbReference>
<sequence length="324" mass="36182">MNMNVFLWFLAVYIPLQSLAQPVLLRAEEEEENEVADSGGEPDLYSGLVHLGSAIFGTPDIKSGEAVSTWKETSQLNPEEMGEYAEGDILHPIGTSRNGLKAVSSRWPKGVIPYEISPYFASNDRQMILSAIDEYKKLTCLKFTPRTSSDADYIYFTNGNTGCWSSVGKIGGRQEVNLQTPGCLSKKGTVIHEILHAAGFMHEQNRPDRDKYVTVNYDNIQSGRENNFEKAQSSMIDNQGIGYDYRSVMHYSANAFSKNGQPTINPKTQGVTMGQREGLSRKDIQKIQKMYNCKKSDYADSGVDSESNSRPGVFETVQNWLQLK</sequence>
<feature type="active site" evidence="10">
    <location>
        <position position="193"/>
    </location>
</feature>
<feature type="domain" description="Peptidase M12A" evidence="12">
    <location>
        <begin position="98"/>
        <end position="294"/>
    </location>
</feature>
<feature type="binding site" evidence="10">
    <location>
        <position position="202"/>
    </location>
    <ligand>
        <name>Zn(2+)</name>
        <dbReference type="ChEBI" id="CHEBI:29105"/>
        <note>catalytic</note>
    </ligand>
</feature>
<comment type="cofactor">
    <cofactor evidence="10 11">
        <name>Zn(2+)</name>
        <dbReference type="ChEBI" id="CHEBI:29105"/>
    </cofactor>
    <text evidence="10 11">Binds 1 zinc ion per subunit.</text>
</comment>
<dbReference type="GO" id="GO:0008270">
    <property type="term" value="F:zinc ion binding"/>
    <property type="evidence" value="ECO:0007669"/>
    <property type="project" value="UniProtKB-UniRule"/>
</dbReference>
<dbReference type="InterPro" id="IPR034035">
    <property type="entry name" value="Astacin-like_dom"/>
</dbReference>
<dbReference type="InterPro" id="IPR006026">
    <property type="entry name" value="Peptidase_Metallo"/>
</dbReference>
<evidence type="ECO:0000256" key="1">
    <source>
        <dbReference type="ARBA" id="ARBA00022670"/>
    </source>
</evidence>
<dbReference type="Gene3D" id="3.40.390.10">
    <property type="entry name" value="Collagenase (Catalytic Domain)"/>
    <property type="match status" value="1"/>
</dbReference>
<dbReference type="EC" id="3.4.24.-" evidence="11"/>
<dbReference type="AlphaFoldDB" id="A0A5E4N793"/>
<dbReference type="SMART" id="SM00235">
    <property type="entry name" value="ZnMc"/>
    <property type="match status" value="1"/>
</dbReference>
<keyword evidence="9" id="KW-0325">Glycoprotein</keyword>
<keyword evidence="14" id="KW-1185">Reference proteome</keyword>
<keyword evidence="7" id="KW-0865">Zymogen</keyword>
<dbReference type="InterPro" id="IPR001506">
    <property type="entry name" value="Peptidase_M12A"/>
</dbReference>
<dbReference type="PROSITE" id="PS51864">
    <property type="entry name" value="ASTACIN"/>
    <property type="match status" value="1"/>
</dbReference>
<keyword evidence="8" id="KW-1015">Disulfide bond</keyword>
<proteinExistence type="predicted"/>
<evidence type="ECO:0000313" key="14">
    <source>
        <dbReference type="Proteomes" id="UP000325440"/>
    </source>
</evidence>
<dbReference type="PANTHER" id="PTHR10127">
    <property type="entry name" value="DISCOIDIN, CUB, EGF, LAMININ , AND ZINC METALLOPROTEASE DOMAIN CONTAINING"/>
    <property type="match status" value="1"/>
</dbReference>
<name>A0A5E4N793_9HEMI</name>
<evidence type="ECO:0000256" key="3">
    <source>
        <dbReference type="ARBA" id="ARBA00022729"/>
    </source>
</evidence>
<evidence type="ECO:0000256" key="9">
    <source>
        <dbReference type="ARBA" id="ARBA00023180"/>
    </source>
</evidence>
<dbReference type="CDD" id="cd04280">
    <property type="entry name" value="ZnMc_astacin_like"/>
    <property type="match status" value="1"/>
</dbReference>
<dbReference type="PRINTS" id="PR00480">
    <property type="entry name" value="ASTACIN"/>
</dbReference>
<dbReference type="GO" id="GO:0004222">
    <property type="term" value="F:metalloendopeptidase activity"/>
    <property type="evidence" value="ECO:0007669"/>
    <property type="project" value="UniProtKB-UniRule"/>
</dbReference>
<evidence type="ECO:0000256" key="10">
    <source>
        <dbReference type="PROSITE-ProRule" id="PRU01211"/>
    </source>
</evidence>